<dbReference type="AlphaFoldDB" id="A0A6P1P1B1"/>
<dbReference type="KEGG" id="nib:GU926_05785"/>
<dbReference type="Gene3D" id="3.30.460.90">
    <property type="match status" value="1"/>
</dbReference>
<sequence length="335" mass="39091">MASTVNSAFDTFMKDSIRLNSDRNIIAKKSKNNLLIEIEKFPSDGKFLDYYTDYMSIDYGSYSRKTKIRPLDDIDLMVVLHAQGNWREPIDDGYRIRVRPEASKQIALCNSGTDALNSIKVINKFKEYLSNISSYKKAEIKRNQEAVTLELNSYEWVFDIVPCFETAPDYLGKTFFLIPDGKGNWKPTDPRIDKNRTNSINGKQQISVLDMIRIMKFWTKRRTASTMGSYFLECLILQYYDSNTVNSSTYIHIELPNLFAYIYHQIHQTLNDPKGFQGDLNKLTWDERNSIQERAKLDYNRSIQAREYETKGKQKESIEKWGEIFGSEFPIYSAY</sequence>
<accession>A0A6P1P1B1</accession>
<keyword evidence="2" id="KW-1185">Reference proteome</keyword>
<keyword evidence="1" id="KW-0808">Transferase</keyword>
<gene>
    <name evidence="1" type="ORF">GU926_05785</name>
</gene>
<protein>
    <submittedName>
        <fullName evidence="1">Nucleotidyltransferase</fullName>
    </submittedName>
</protein>
<evidence type="ECO:0000313" key="2">
    <source>
        <dbReference type="Proteomes" id="UP000464214"/>
    </source>
</evidence>
<dbReference type="EMBL" id="CP047897">
    <property type="protein sequence ID" value="QHL86972.1"/>
    <property type="molecule type" value="Genomic_DNA"/>
</dbReference>
<proteinExistence type="predicted"/>
<evidence type="ECO:0000313" key="1">
    <source>
        <dbReference type="EMBL" id="QHL86972.1"/>
    </source>
</evidence>
<dbReference type="Proteomes" id="UP000464214">
    <property type="component" value="Chromosome"/>
</dbReference>
<dbReference type="RefSeq" id="WP_160689898.1">
    <property type="nucleotide sequence ID" value="NZ_CP047897.1"/>
</dbReference>
<name>A0A6P1P1B1_9BACT</name>
<dbReference type="GO" id="GO:0016740">
    <property type="term" value="F:transferase activity"/>
    <property type="evidence" value="ECO:0007669"/>
    <property type="project" value="UniProtKB-KW"/>
</dbReference>
<organism evidence="1 2">
    <name type="scientific">Nibribacter ruber</name>
    <dbReference type="NCBI Taxonomy" id="2698458"/>
    <lineage>
        <taxon>Bacteria</taxon>
        <taxon>Pseudomonadati</taxon>
        <taxon>Bacteroidota</taxon>
        <taxon>Cytophagia</taxon>
        <taxon>Cytophagales</taxon>
        <taxon>Hymenobacteraceae</taxon>
        <taxon>Nibribacter</taxon>
    </lineage>
</organism>
<reference evidence="1 2" key="1">
    <citation type="submission" date="2020-01" db="EMBL/GenBank/DDBJ databases">
        <authorList>
            <person name="Kim M."/>
        </authorList>
    </citation>
    <scope>NUCLEOTIDE SEQUENCE [LARGE SCALE GENOMIC DNA]</scope>
    <source>
        <strain evidence="1 2">BT10</strain>
    </source>
</reference>